<dbReference type="EMBL" id="JBFCZG010000002">
    <property type="protein sequence ID" value="KAL3426296.1"/>
    <property type="molecule type" value="Genomic_DNA"/>
</dbReference>
<dbReference type="InterPro" id="IPR000387">
    <property type="entry name" value="Tyr_Pase_dom"/>
</dbReference>
<evidence type="ECO:0000313" key="6">
    <source>
        <dbReference type="Proteomes" id="UP001629113"/>
    </source>
</evidence>
<comment type="caution">
    <text evidence="5">The sequence shown here is derived from an EMBL/GenBank/DDBJ whole genome shotgun (WGS) entry which is preliminary data.</text>
</comment>
<dbReference type="CDD" id="cd18533">
    <property type="entry name" value="PTP_fungal"/>
    <property type="match status" value="1"/>
</dbReference>
<feature type="domain" description="Tyrosine-protein phosphatase" evidence="3">
    <location>
        <begin position="113"/>
        <end position="386"/>
    </location>
</feature>
<feature type="region of interest" description="Disordered" evidence="2">
    <location>
        <begin position="1"/>
        <end position="67"/>
    </location>
</feature>
<dbReference type="SMART" id="SM00194">
    <property type="entry name" value="PTPc"/>
    <property type="match status" value="1"/>
</dbReference>
<comment type="similarity">
    <text evidence="1">Belongs to the protein-tyrosine phosphatase family. Non-receptor class subfamily.</text>
</comment>
<dbReference type="InterPro" id="IPR016130">
    <property type="entry name" value="Tyr_Pase_AS"/>
</dbReference>
<dbReference type="PROSITE" id="PS50055">
    <property type="entry name" value="TYR_PHOSPHATASE_PTP"/>
    <property type="match status" value="1"/>
</dbReference>
<dbReference type="SUPFAM" id="SSF52799">
    <property type="entry name" value="(Phosphotyrosine protein) phosphatases II"/>
    <property type="match status" value="1"/>
</dbReference>
<reference evidence="5 6" key="1">
    <citation type="submission" date="2024-06" db="EMBL/GenBank/DDBJ databases">
        <title>Complete genome of Phlyctema vagabunda strain 19-DSS-EL-015.</title>
        <authorList>
            <person name="Fiorenzani C."/>
        </authorList>
    </citation>
    <scope>NUCLEOTIDE SEQUENCE [LARGE SCALE GENOMIC DNA]</scope>
    <source>
        <strain evidence="5 6">19-DSS-EL-015</strain>
    </source>
</reference>
<dbReference type="Gene3D" id="3.90.190.10">
    <property type="entry name" value="Protein tyrosine phosphatase superfamily"/>
    <property type="match status" value="1"/>
</dbReference>
<feature type="domain" description="Tyrosine specific protein phosphatases" evidence="4">
    <location>
        <begin position="296"/>
        <end position="377"/>
    </location>
</feature>
<dbReference type="InterPro" id="IPR000242">
    <property type="entry name" value="PTP_cat"/>
</dbReference>
<dbReference type="InterPro" id="IPR050348">
    <property type="entry name" value="Protein-Tyr_Phosphatase"/>
</dbReference>
<dbReference type="Pfam" id="PF00102">
    <property type="entry name" value="Y_phosphatase"/>
    <property type="match status" value="1"/>
</dbReference>
<dbReference type="PRINTS" id="PR00700">
    <property type="entry name" value="PRTYPHPHTASE"/>
</dbReference>
<dbReference type="PROSITE" id="PS00383">
    <property type="entry name" value="TYR_PHOSPHATASE_1"/>
    <property type="match status" value="1"/>
</dbReference>
<accession>A0ABR4PSP9</accession>
<protein>
    <submittedName>
        <fullName evidence="5">Protein-tyrosine phosphatase</fullName>
    </submittedName>
</protein>
<dbReference type="InterPro" id="IPR003595">
    <property type="entry name" value="Tyr_Pase_cat"/>
</dbReference>
<evidence type="ECO:0000259" key="3">
    <source>
        <dbReference type="PROSITE" id="PS50055"/>
    </source>
</evidence>
<evidence type="ECO:0000256" key="1">
    <source>
        <dbReference type="ARBA" id="ARBA00009649"/>
    </source>
</evidence>
<gene>
    <name evidence="5" type="ORF">PVAG01_03087</name>
</gene>
<feature type="compositionally biased region" description="Basic and acidic residues" evidence="2">
    <location>
        <begin position="27"/>
        <end position="51"/>
    </location>
</feature>
<dbReference type="SMART" id="SM00404">
    <property type="entry name" value="PTPc_motif"/>
    <property type="match status" value="1"/>
</dbReference>
<dbReference type="PANTHER" id="PTHR19134:SF449">
    <property type="entry name" value="TYROSINE-PROTEIN PHOSPHATASE 1"/>
    <property type="match status" value="1"/>
</dbReference>
<feature type="compositionally biased region" description="Basic residues" evidence="2">
    <location>
        <begin position="1"/>
        <end position="13"/>
    </location>
</feature>
<organism evidence="5 6">
    <name type="scientific">Phlyctema vagabunda</name>
    <dbReference type="NCBI Taxonomy" id="108571"/>
    <lineage>
        <taxon>Eukaryota</taxon>
        <taxon>Fungi</taxon>
        <taxon>Dikarya</taxon>
        <taxon>Ascomycota</taxon>
        <taxon>Pezizomycotina</taxon>
        <taxon>Leotiomycetes</taxon>
        <taxon>Helotiales</taxon>
        <taxon>Dermateaceae</taxon>
        <taxon>Phlyctema</taxon>
    </lineage>
</organism>
<evidence type="ECO:0000256" key="2">
    <source>
        <dbReference type="SAM" id="MobiDB-lite"/>
    </source>
</evidence>
<evidence type="ECO:0000259" key="4">
    <source>
        <dbReference type="PROSITE" id="PS50056"/>
    </source>
</evidence>
<keyword evidence="6" id="KW-1185">Reference proteome</keyword>
<proteinExistence type="inferred from homology"/>
<sequence length="396" mass="45249">MHRNHRSSSKQRSRSPSAIPSSPVSVRHRDPLPRTFDLDQGRPHHDAKLSSESESPQTRETGPKIPAFLELSEEGIIKKFMTIMQLENERKVASRRPNGDTQWSFIKYDKVLDRYNNIYPWFHNRITLEVPEGVNSYINASPVSLSAVAAASKPQGQDKFIAMQGPKMETIDHTWMMIWQSLSNPSRTTPAVIVMLTPTHVNHAPEGPPIIQEKCYPYYPLDEESEPLQINDTSALGAEFKATVRFVAREETCQGEAIELRKLVMKVDGCDDEKIIWHFLYPGWPDFGALEESDIESITKLMHLSREKNTSPENPRIVHCSAGVGRSGTFIALEHLMAELEAGAWESLPEDQDPIFETVNNLRMQRPTMVQAPEQYRFLYSALKKFWEDRYTARTQ</sequence>
<feature type="compositionally biased region" description="Low complexity" evidence="2">
    <location>
        <begin position="14"/>
        <end position="25"/>
    </location>
</feature>
<name>A0ABR4PSP9_9HELO</name>
<evidence type="ECO:0000313" key="5">
    <source>
        <dbReference type="EMBL" id="KAL3426296.1"/>
    </source>
</evidence>
<dbReference type="PANTHER" id="PTHR19134">
    <property type="entry name" value="RECEPTOR-TYPE TYROSINE-PROTEIN PHOSPHATASE"/>
    <property type="match status" value="1"/>
</dbReference>
<dbReference type="InterPro" id="IPR029021">
    <property type="entry name" value="Prot-tyrosine_phosphatase-like"/>
</dbReference>
<dbReference type="Proteomes" id="UP001629113">
    <property type="component" value="Unassembled WGS sequence"/>
</dbReference>
<dbReference type="PROSITE" id="PS50056">
    <property type="entry name" value="TYR_PHOSPHATASE_2"/>
    <property type="match status" value="1"/>
</dbReference>